<comment type="caution">
    <text evidence="2">The sequence shown here is derived from an EMBL/GenBank/DDBJ whole genome shotgun (WGS) entry which is preliminary data.</text>
</comment>
<organism evidence="2 3">
    <name type="scientific">Mycena rosella</name>
    <name type="common">Pink bonnet</name>
    <name type="synonym">Agaricus rosellus</name>
    <dbReference type="NCBI Taxonomy" id="1033263"/>
    <lineage>
        <taxon>Eukaryota</taxon>
        <taxon>Fungi</taxon>
        <taxon>Dikarya</taxon>
        <taxon>Basidiomycota</taxon>
        <taxon>Agaricomycotina</taxon>
        <taxon>Agaricomycetes</taxon>
        <taxon>Agaricomycetidae</taxon>
        <taxon>Agaricales</taxon>
        <taxon>Marasmiineae</taxon>
        <taxon>Mycenaceae</taxon>
        <taxon>Mycena</taxon>
    </lineage>
</organism>
<feature type="compositionally biased region" description="Basic and acidic residues" evidence="1">
    <location>
        <begin position="271"/>
        <end position="281"/>
    </location>
</feature>
<sequence length="336" mass="37076">MTNSKAEKIAKGPSQQLITRITHLRDLLRNLPAALPKNPPHSLYGFHFDADRLEMGGYFAAAGHALEVSFETHLLRIQGRPIRFSERGERHEELDKFLRKAVKEMTPGERTTFAETWIEPLIAAAAASGAMIPARKRKDAPEAATDTDTRSPKRALTIDPCNSVVLTTSTLPALPSSATASSITAGAIPSLPSSSSASSQDRQLVGNPKQRGLDSFGWKKASPVEMQKYWSKVTDDGAERRQEMLETKQQKDDRRKERERDLARLRKQRQRERAKANKPDTSENATTALMRGAKALSTQSDIPDLASLSRPSTQGWKTHRTGTSGGVIQAPTKKVF</sequence>
<keyword evidence="3" id="KW-1185">Reference proteome</keyword>
<proteinExistence type="predicted"/>
<feature type="region of interest" description="Disordered" evidence="1">
    <location>
        <begin position="132"/>
        <end position="156"/>
    </location>
</feature>
<evidence type="ECO:0000313" key="3">
    <source>
        <dbReference type="Proteomes" id="UP001221757"/>
    </source>
</evidence>
<accession>A0AAD7DUK2</accession>
<feature type="region of interest" description="Disordered" evidence="1">
    <location>
        <begin position="266"/>
        <end position="336"/>
    </location>
</feature>
<evidence type="ECO:0000256" key="1">
    <source>
        <dbReference type="SAM" id="MobiDB-lite"/>
    </source>
</evidence>
<protein>
    <submittedName>
        <fullName evidence="2">Uncharacterized protein</fullName>
    </submittedName>
</protein>
<dbReference type="Proteomes" id="UP001221757">
    <property type="component" value="Unassembled WGS sequence"/>
</dbReference>
<feature type="region of interest" description="Disordered" evidence="1">
    <location>
        <begin position="189"/>
        <end position="218"/>
    </location>
</feature>
<gene>
    <name evidence="2" type="ORF">B0H17DRAFT_1129369</name>
</gene>
<dbReference type="EMBL" id="JARKIE010000023">
    <property type="protein sequence ID" value="KAJ7699309.1"/>
    <property type="molecule type" value="Genomic_DNA"/>
</dbReference>
<reference evidence="2" key="1">
    <citation type="submission" date="2023-03" db="EMBL/GenBank/DDBJ databases">
        <title>Massive genome expansion in bonnet fungi (Mycena s.s.) driven by repeated elements and novel gene families across ecological guilds.</title>
        <authorList>
            <consortium name="Lawrence Berkeley National Laboratory"/>
            <person name="Harder C.B."/>
            <person name="Miyauchi S."/>
            <person name="Viragh M."/>
            <person name="Kuo A."/>
            <person name="Thoen E."/>
            <person name="Andreopoulos B."/>
            <person name="Lu D."/>
            <person name="Skrede I."/>
            <person name="Drula E."/>
            <person name="Henrissat B."/>
            <person name="Morin E."/>
            <person name="Kohler A."/>
            <person name="Barry K."/>
            <person name="LaButti K."/>
            <person name="Morin E."/>
            <person name="Salamov A."/>
            <person name="Lipzen A."/>
            <person name="Mereny Z."/>
            <person name="Hegedus B."/>
            <person name="Baldrian P."/>
            <person name="Stursova M."/>
            <person name="Weitz H."/>
            <person name="Taylor A."/>
            <person name="Grigoriev I.V."/>
            <person name="Nagy L.G."/>
            <person name="Martin F."/>
            <person name="Kauserud H."/>
        </authorList>
    </citation>
    <scope>NUCLEOTIDE SEQUENCE</scope>
    <source>
        <strain evidence="2">CBHHK067</strain>
    </source>
</reference>
<feature type="compositionally biased region" description="Low complexity" evidence="1">
    <location>
        <begin position="189"/>
        <end position="199"/>
    </location>
</feature>
<dbReference type="AlphaFoldDB" id="A0AAD7DUK2"/>
<evidence type="ECO:0000313" key="2">
    <source>
        <dbReference type="EMBL" id="KAJ7699309.1"/>
    </source>
</evidence>
<name>A0AAD7DUK2_MYCRO</name>